<keyword evidence="2" id="KW-0040">ANK repeat</keyword>
<sequence>MEVAGLLIERGADVTARNKDGETPLHLVSTRRTRPHWQEDSDMSTGSEEDSDDMSTGSQEDADDMSTGSQEDLDDMSTGSLEDLYKIGSLEDSDGMSSPQQCAELARMLLEHGADVTVRDKNGRTPFDIASSDQGHAEVAHVLLQHGAVPSTHENMD</sequence>
<dbReference type="Pfam" id="PF13637">
    <property type="entry name" value="Ank_4"/>
    <property type="match status" value="1"/>
</dbReference>
<dbReference type="PANTHER" id="PTHR24180">
    <property type="entry name" value="CYCLIN-DEPENDENT KINASE INHIBITOR 2C-RELATED"/>
    <property type="match status" value="1"/>
</dbReference>
<keyword evidence="1" id="KW-0677">Repeat</keyword>
<evidence type="ECO:0000256" key="2">
    <source>
        <dbReference type="ARBA" id="ARBA00023043"/>
    </source>
</evidence>
<comment type="caution">
    <text evidence="4">The sequence shown here is derived from an EMBL/GenBank/DDBJ whole genome shotgun (WGS) entry which is preliminary data.</text>
</comment>
<dbReference type="EMBL" id="WHVB01000025">
    <property type="protein sequence ID" value="KAF8470465.1"/>
    <property type="molecule type" value="Genomic_DNA"/>
</dbReference>
<evidence type="ECO:0000313" key="4">
    <source>
        <dbReference type="EMBL" id="KAF8470465.1"/>
    </source>
</evidence>
<dbReference type="SUPFAM" id="SSF48403">
    <property type="entry name" value="Ankyrin repeat"/>
    <property type="match status" value="1"/>
</dbReference>
<evidence type="ECO:0000256" key="1">
    <source>
        <dbReference type="ARBA" id="ARBA00022737"/>
    </source>
</evidence>
<evidence type="ECO:0000313" key="5">
    <source>
        <dbReference type="Proteomes" id="UP000759537"/>
    </source>
</evidence>
<reference evidence="4" key="2">
    <citation type="journal article" date="2020" name="Nat. Commun.">
        <title>Large-scale genome sequencing of mycorrhizal fungi provides insights into the early evolution of symbiotic traits.</title>
        <authorList>
            <person name="Miyauchi S."/>
            <person name="Kiss E."/>
            <person name="Kuo A."/>
            <person name="Drula E."/>
            <person name="Kohler A."/>
            <person name="Sanchez-Garcia M."/>
            <person name="Morin E."/>
            <person name="Andreopoulos B."/>
            <person name="Barry K.W."/>
            <person name="Bonito G."/>
            <person name="Buee M."/>
            <person name="Carver A."/>
            <person name="Chen C."/>
            <person name="Cichocki N."/>
            <person name="Clum A."/>
            <person name="Culley D."/>
            <person name="Crous P.W."/>
            <person name="Fauchery L."/>
            <person name="Girlanda M."/>
            <person name="Hayes R.D."/>
            <person name="Keri Z."/>
            <person name="LaButti K."/>
            <person name="Lipzen A."/>
            <person name="Lombard V."/>
            <person name="Magnuson J."/>
            <person name="Maillard F."/>
            <person name="Murat C."/>
            <person name="Nolan M."/>
            <person name="Ohm R.A."/>
            <person name="Pangilinan J."/>
            <person name="Pereira M.F."/>
            <person name="Perotto S."/>
            <person name="Peter M."/>
            <person name="Pfister S."/>
            <person name="Riley R."/>
            <person name="Sitrit Y."/>
            <person name="Stielow J.B."/>
            <person name="Szollosi G."/>
            <person name="Zifcakova L."/>
            <person name="Stursova M."/>
            <person name="Spatafora J.W."/>
            <person name="Tedersoo L."/>
            <person name="Vaario L.M."/>
            <person name="Yamada A."/>
            <person name="Yan M."/>
            <person name="Wang P."/>
            <person name="Xu J."/>
            <person name="Bruns T."/>
            <person name="Baldrian P."/>
            <person name="Vilgalys R."/>
            <person name="Dunand C."/>
            <person name="Henrissat B."/>
            <person name="Grigoriev I.V."/>
            <person name="Hibbett D."/>
            <person name="Nagy L.G."/>
            <person name="Martin F.M."/>
        </authorList>
    </citation>
    <scope>NUCLEOTIDE SEQUENCE</scope>
    <source>
        <strain evidence="4">Prilba</strain>
    </source>
</reference>
<dbReference type="Proteomes" id="UP000759537">
    <property type="component" value="Unassembled WGS sequence"/>
</dbReference>
<proteinExistence type="predicted"/>
<dbReference type="OrthoDB" id="194358at2759"/>
<evidence type="ECO:0000256" key="3">
    <source>
        <dbReference type="SAM" id="MobiDB-lite"/>
    </source>
</evidence>
<feature type="compositionally biased region" description="Basic and acidic residues" evidence="3">
    <location>
        <begin position="10"/>
        <end position="23"/>
    </location>
</feature>
<dbReference type="InterPro" id="IPR036770">
    <property type="entry name" value="Ankyrin_rpt-contain_sf"/>
</dbReference>
<keyword evidence="5" id="KW-1185">Reference proteome</keyword>
<accession>A0A9P5JZ82</accession>
<dbReference type="PANTHER" id="PTHR24180:SF45">
    <property type="entry name" value="POLY [ADP-RIBOSE] POLYMERASE TANKYRASE"/>
    <property type="match status" value="1"/>
</dbReference>
<feature type="region of interest" description="Disordered" evidence="3">
    <location>
        <begin position="1"/>
        <end position="83"/>
    </location>
</feature>
<dbReference type="InterPro" id="IPR002110">
    <property type="entry name" value="Ankyrin_rpt"/>
</dbReference>
<reference evidence="4" key="1">
    <citation type="submission" date="2019-10" db="EMBL/GenBank/DDBJ databases">
        <authorList>
            <consortium name="DOE Joint Genome Institute"/>
            <person name="Kuo A."/>
            <person name="Miyauchi S."/>
            <person name="Kiss E."/>
            <person name="Drula E."/>
            <person name="Kohler A."/>
            <person name="Sanchez-Garcia M."/>
            <person name="Andreopoulos B."/>
            <person name="Barry K.W."/>
            <person name="Bonito G."/>
            <person name="Buee M."/>
            <person name="Carver A."/>
            <person name="Chen C."/>
            <person name="Cichocki N."/>
            <person name="Clum A."/>
            <person name="Culley D."/>
            <person name="Crous P.W."/>
            <person name="Fauchery L."/>
            <person name="Girlanda M."/>
            <person name="Hayes R."/>
            <person name="Keri Z."/>
            <person name="LaButti K."/>
            <person name="Lipzen A."/>
            <person name="Lombard V."/>
            <person name="Magnuson J."/>
            <person name="Maillard F."/>
            <person name="Morin E."/>
            <person name="Murat C."/>
            <person name="Nolan M."/>
            <person name="Ohm R."/>
            <person name="Pangilinan J."/>
            <person name="Pereira M."/>
            <person name="Perotto S."/>
            <person name="Peter M."/>
            <person name="Riley R."/>
            <person name="Sitrit Y."/>
            <person name="Stielow B."/>
            <person name="Szollosi G."/>
            <person name="Zifcakova L."/>
            <person name="Stursova M."/>
            <person name="Spatafora J.W."/>
            <person name="Tedersoo L."/>
            <person name="Vaario L.-M."/>
            <person name="Yamada A."/>
            <person name="Yan M."/>
            <person name="Wang P."/>
            <person name="Xu J."/>
            <person name="Bruns T."/>
            <person name="Baldrian P."/>
            <person name="Vilgalys R."/>
            <person name="Henrissat B."/>
            <person name="Grigoriev I.V."/>
            <person name="Hibbett D."/>
            <person name="Nagy L.G."/>
            <person name="Martin F.M."/>
        </authorList>
    </citation>
    <scope>NUCLEOTIDE SEQUENCE</scope>
    <source>
        <strain evidence="4">Prilba</strain>
    </source>
</reference>
<protein>
    <submittedName>
        <fullName evidence="4">Uncharacterized protein</fullName>
    </submittedName>
</protein>
<dbReference type="AlphaFoldDB" id="A0A9P5JZ82"/>
<dbReference type="Gene3D" id="1.25.40.20">
    <property type="entry name" value="Ankyrin repeat-containing domain"/>
    <property type="match status" value="2"/>
</dbReference>
<dbReference type="InterPro" id="IPR051637">
    <property type="entry name" value="Ank_repeat_dom-contain_49"/>
</dbReference>
<organism evidence="4 5">
    <name type="scientific">Russula ochroleuca</name>
    <dbReference type="NCBI Taxonomy" id="152965"/>
    <lineage>
        <taxon>Eukaryota</taxon>
        <taxon>Fungi</taxon>
        <taxon>Dikarya</taxon>
        <taxon>Basidiomycota</taxon>
        <taxon>Agaricomycotina</taxon>
        <taxon>Agaricomycetes</taxon>
        <taxon>Russulales</taxon>
        <taxon>Russulaceae</taxon>
        <taxon>Russula</taxon>
    </lineage>
</organism>
<gene>
    <name evidence="4" type="ORF">DFH94DRAFT_771396</name>
</gene>
<name>A0A9P5JZ82_9AGAM</name>